<dbReference type="Pfam" id="PF17921">
    <property type="entry name" value="Integrase_H2C2"/>
    <property type="match status" value="1"/>
</dbReference>
<dbReference type="Gene3D" id="1.10.340.70">
    <property type="match status" value="1"/>
</dbReference>
<name>A0A164TT77_9CRUS</name>
<protein>
    <recommendedName>
        <fullName evidence="1">RNA-directed DNA polymerase</fullName>
        <ecNumber evidence="1">2.7.7.49</ecNumber>
    </recommendedName>
</protein>
<keyword evidence="4" id="KW-0540">Nuclease</keyword>
<dbReference type="Pfam" id="PF17917">
    <property type="entry name" value="RT_RNaseH"/>
    <property type="match status" value="1"/>
</dbReference>
<evidence type="ECO:0000256" key="2">
    <source>
        <dbReference type="ARBA" id="ARBA00022679"/>
    </source>
</evidence>
<dbReference type="SUPFAM" id="SSF56672">
    <property type="entry name" value="DNA/RNA polymerases"/>
    <property type="match status" value="1"/>
</dbReference>
<keyword evidence="2" id="KW-0808">Transferase</keyword>
<gene>
    <name evidence="10" type="ORF">APZ42_024753</name>
</gene>
<dbReference type="AlphaFoldDB" id="A0A164TT77"/>
<evidence type="ECO:0000256" key="3">
    <source>
        <dbReference type="ARBA" id="ARBA00022695"/>
    </source>
</evidence>
<dbReference type="FunFam" id="1.10.340.70:FF:000001">
    <property type="entry name" value="Retrovirus-related Pol polyprotein from transposon gypsy-like Protein"/>
    <property type="match status" value="1"/>
</dbReference>
<evidence type="ECO:0000259" key="9">
    <source>
        <dbReference type="Pfam" id="PF17921"/>
    </source>
</evidence>
<evidence type="ECO:0000313" key="11">
    <source>
        <dbReference type="Proteomes" id="UP000076858"/>
    </source>
</evidence>
<dbReference type="InterPro" id="IPR041588">
    <property type="entry name" value="Integrase_H2C2"/>
</dbReference>
<dbReference type="InterPro" id="IPR043502">
    <property type="entry name" value="DNA/RNA_pol_sf"/>
</dbReference>
<dbReference type="PANTHER" id="PTHR37984:SF5">
    <property type="entry name" value="PROTEIN NYNRIN-LIKE"/>
    <property type="match status" value="1"/>
</dbReference>
<proteinExistence type="predicted"/>
<evidence type="ECO:0000256" key="1">
    <source>
        <dbReference type="ARBA" id="ARBA00012493"/>
    </source>
</evidence>
<dbReference type="GO" id="GO:0003964">
    <property type="term" value="F:RNA-directed DNA polymerase activity"/>
    <property type="evidence" value="ECO:0007669"/>
    <property type="project" value="UniProtKB-KW"/>
</dbReference>
<evidence type="ECO:0000256" key="5">
    <source>
        <dbReference type="ARBA" id="ARBA00022759"/>
    </source>
</evidence>
<keyword evidence="5" id="KW-0255">Endonuclease</keyword>
<dbReference type="PANTHER" id="PTHR37984">
    <property type="entry name" value="PROTEIN CBG26694"/>
    <property type="match status" value="1"/>
</dbReference>
<keyword evidence="7" id="KW-0695">RNA-directed DNA polymerase</keyword>
<evidence type="ECO:0000313" key="10">
    <source>
        <dbReference type="EMBL" id="KZS10728.1"/>
    </source>
</evidence>
<dbReference type="STRING" id="35525.A0A164TT77"/>
<reference evidence="10 11" key="1">
    <citation type="submission" date="2016-03" db="EMBL/GenBank/DDBJ databases">
        <title>EvidentialGene: Evidence-directed Construction of Genes on Genomes.</title>
        <authorList>
            <person name="Gilbert D.G."/>
            <person name="Choi J.-H."/>
            <person name="Mockaitis K."/>
            <person name="Colbourne J."/>
            <person name="Pfrender M."/>
        </authorList>
    </citation>
    <scope>NUCLEOTIDE SEQUENCE [LARGE SCALE GENOMIC DNA]</scope>
    <source>
        <strain evidence="10 11">Xinb3</strain>
        <tissue evidence="10">Complete organism</tissue>
    </source>
</reference>
<dbReference type="GO" id="GO:0016787">
    <property type="term" value="F:hydrolase activity"/>
    <property type="evidence" value="ECO:0007669"/>
    <property type="project" value="UniProtKB-KW"/>
</dbReference>
<keyword evidence="3" id="KW-0548">Nucleotidyltransferase</keyword>
<dbReference type="OrthoDB" id="6388921at2759"/>
<dbReference type="EMBL" id="LRGB01001728">
    <property type="protein sequence ID" value="KZS10728.1"/>
    <property type="molecule type" value="Genomic_DNA"/>
</dbReference>
<evidence type="ECO:0000256" key="4">
    <source>
        <dbReference type="ARBA" id="ARBA00022722"/>
    </source>
</evidence>
<dbReference type="GO" id="GO:0004519">
    <property type="term" value="F:endonuclease activity"/>
    <property type="evidence" value="ECO:0007669"/>
    <property type="project" value="UniProtKB-KW"/>
</dbReference>
<evidence type="ECO:0000256" key="6">
    <source>
        <dbReference type="ARBA" id="ARBA00022801"/>
    </source>
</evidence>
<dbReference type="Gene3D" id="3.10.10.10">
    <property type="entry name" value="HIV Type 1 Reverse Transcriptase, subunit A, domain 1"/>
    <property type="match status" value="1"/>
</dbReference>
<organism evidence="10 11">
    <name type="scientific">Daphnia magna</name>
    <dbReference type="NCBI Taxonomy" id="35525"/>
    <lineage>
        <taxon>Eukaryota</taxon>
        <taxon>Metazoa</taxon>
        <taxon>Ecdysozoa</taxon>
        <taxon>Arthropoda</taxon>
        <taxon>Crustacea</taxon>
        <taxon>Branchiopoda</taxon>
        <taxon>Diplostraca</taxon>
        <taxon>Cladocera</taxon>
        <taxon>Anomopoda</taxon>
        <taxon>Daphniidae</taxon>
        <taxon>Daphnia</taxon>
    </lineage>
</organism>
<dbReference type="InterPro" id="IPR041373">
    <property type="entry name" value="RT_RNaseH"/>
</dbReference>
<feature type="domain" description="Integrase zinc-binding" evidence="9">
    <location>
        <begin position="200"/>
        <end position="254"/>
    </location>
</feature>
<keyword evidence="6" id="KW-0378">Hydrolase</keyword>
<dbReference type="InterPro" id="IPR050951">
    <property type="entry name" value="Retrovirus_Pol_polyprotein"/>
</dbReference>
<keyword evidence="11" id="KW-1185">Reference proteome</keyword>
<accession>A0A164TT77</accession>
<evidence type="ECO:0000256" key="7">
    <source>
        <dbReference type="ARBA" id="ARBA00022918"/>
    </source>
</evidence>
<dbReference type="Proteomes" id="UP000076858">
    <property type="component" value="Unassembled WGS sequence"/>
</dbReference>
<feature type="domain" description="Reverse transcriptase RNase H-like" evidence="8">
    <location>
        <begin position="92"/>
        <end position="167"/>
    </location>
</feature>
<comment type="caution">
    <text evidence="10">The sequence shown here is derived from an EMBL/GenBank/DDBJ whole genome shotgun (WGS) entry which is preliminary data.</text>
</comment>
<sequence length="452" mass="51664">MKPGLSLLSTLRRLLDNSYYDVTIKRICCCLLQRIRFKNQRLGNTGLVKHVMETQGLGPIRQRLYRASPNQKEISKKIIEELLANNIIRPSLSSWAAPIVLVHDRKNQPIAYASYYLNKAEVYYSTIEKKAAVVILGKKRFRHYLQDEPFVIVTAPRANDTMIREQQKDSPCSDIRDYLENGTFANVQEEATFVQTPKIVPLSLTKSLLQEYHESQLSGHLAYQRTLLRLRDQYYWLTMLSDINEYCLACEPCDLQLRSNLRAFLKPLDITFKPFELLGLVHTPTPLEKTLPLFRHFAYSSIPVSTGSIAGLIPGDIRLFVTSLLALSFLAPSVASNGTVCNCDNVANLGFLKITKESALIKPPLHHRHPLYAVYFTLLEIKRFARPTSSMWEVITAVCKDFLQWNQVSQSRKLIDVDEVMCCRMRDSRQCRGKAMDIIGLNTVALEVYPFV</sequence>
<evidence type="ECO:0000259" key="8">
    <source>
        <dbReference type="Pfam" id="PF17917"/>
    </source>
</evidence>
<dbReference type="EC" id="2.7.7.49" evidence="1"/>